<comment type="caution">
    <text evidence="3">The sequence shown here is derived from an EMBL/GenBank/DDBJ whole genome shotgun (WGS) entry which is preliminary data.</text>
</comment>
<dbReference type="InterPro" id="IPR043712">
    <property type="entry name" value="DUF5652"/>
</dbReference>
<dbReference type="AlphaFoldDB" id="A0A1F5E371"/>
<name>A0A1F5E371_9BACT</name>
<keyword evidence="1" id="KW-0812">Transmembrane</keyword>
<evidence type="ECO:0000259" key="2">
    <source>
        <dbReference type="Pfam" id="PF18893"/>
    </source>
</evidence>
<proteinExistence type="predicted"/>
<organism evidence="3 4">
    <name type="scientific">Candidatus Beckwithbacteria bacterium RBG_13_42_9</name>
    <dbReference type="NCBI Taxonomy" id="1797457"/>
    <lineage>
        <taxon>Bacteria</taxon>
        <taxon>Candidatus Beckwithiibacteriota</taxon>
    </lineage>
</organism>
<dbReference type="Proteomes" id="UP000177006">
    <property type="component" value="Unassembled WGS sequence"/>
</dbReference>
<dbReference type="STRING" id="1797457.A2160_00950"/>
<dbReference type="EMBL" id="MEZK01000031">
    <property type="protein sequence ID" value="OGD61845.1"/>
    <property type="molecule type" value="Genomic_DNA"/>
</dbReference>
<protein>
    <recommendedName>
        <fullName evidence="2">DUF5652 domain-containing protein</fullName>
    </recommendedName>
</protein>
<evidence type="ECO:0000256" key="1">
    <source>
        <dbReference type="SAM" id="Phobius"/>
    </source>
</evidence>
<accession>A0A1F5E371</accession>
<keyword evidence="1" id="KW-0472">Membrane</keyword>
<feature type="transmembrane region" description="Helical" evidence="1">
    <location>
        <begin position="45"/>
        <end position="66"/>
    </location>
</feature>
<evidence type="ECO:0000313" key="4">
    <source>
        <dbReference type="Proteomes" id="UP000177006"/>
    </source>
</evidence>
<dbReference type="Pfam" id="PF18893">
    <property type="entry name" value="DUF5652"/>
    <property type="match status" value="1"/>
</dbReference>
<gene>
    <name evidence="3" type="ORF">A2160_00950</name>
</gene>
<reference evidence="3 4" key="1">
    <citation type="journal article" date="2016" name="Nat. Commun.">
        <title>Thousands of microbial genomes shed light on interconnected biogeochemical processes in an aquifer system.</title>
        <authorList>
            <person name="Anantharaman K."/>
            <person name="Brown C.T."/>
            <person name="Hug L.A."/>
            <person name="Sharon I."/>
            <person name="Castelle C.J."/>
            <person name="Probst A.J."/>
            <person name="Thomas B.C."/>
            <person name="Singh A."/>
            <person name="Wilkins M.J."/>
            <person name="Karaoz U."/>
            <person name="Brodie E.L."/>
            <person name="Williams K.H."/>
            <person name="Hubbard S.S."/>
            <person name="Banfield J.F."/>
        </authorList>
    </citation>
    <scope>NUCLEOTIDE SEQUENCE [LARGE SCALE GENOMIC DNA]</scope>
</reference>
<evidence type="ECO:0000313" key="3">
    <source>
        <dbReference type="EMBL" id="OGD61845.1"/>
    </source>
</evidence>
<keyword evidence="1" id="KW-1133">Transmembrane helix</keyword>
<sequence>MALLPQDLSQLPAFLDSPWFIAALVWSMFWKGLALWHAAGRKQKIWFIILLVLNTFGILEIIYLVFVAKAIVEIKVIRDGGSQRGKDREQRK</sequence>
<feature type="domain" description="DUF5652" evidence="2">
    <location>
        <begin position="15"/>
        <end position="69"/>
    </location>
</feature>